<feature type="transmembrane region" description="Helical" evidence="6">
    <location>
        <begin position="38"/>
        <end position="60"/>
    </location>
</feature>
<evidence type="ECO:0000256" key="4">
    <source>
        <dbReference type="ARBA" id="ARBA00022989"/>
    </source>
</evidence>
<evidence type="ECO:0000256" key="6">
    <source>
        <dbReference type="SAM" id="Phobius"/>
    </source>
</evidence>
<feature type="transmembrane region" description="Helical" evidence="6">
    <location>
        <begin position="138"/>
        <end position="165"/>
    </location>
</feature>
<dbReference type="PIRSF" id="PIRSF035875">
    <property type="entry name" value="RNase_BN"/>
    <property type="match status" value="1"/>
</dbReference>
<dbReference type="NCBIfam" id="TIGR00765">
    <property type="entry name" value="yihY_not_rbn"/>
    <property type="match status" value="1"/>
</dbReference>
<keyword evidence="5 6" id="KW-0472">Membrane</keyword>
<proteinExistence type="predicted"/>
<sequence length="310" mass="35072">MVPVNSTSPNPKLSWKEKLKLFVHTINKAEVRSSSVIVTYYLLFAFFPMLIMVGNVLPYLQISEQTVLIYIKEMLPLDIYDKMQGTIVSLLTQSNSGLLSVSAIGTFWAVSRSISAIQMTLDKIYGVARQKNFLITRLLSVIWVILFLLIVVLLVVIIGFGQTVVDYLLPILQLPMEISDTFSTLKWPVTAIVLFVILLLIYYFVPNTLVPFRTVVPGAVFTTISWMVVTQFFGLYIHYFSQSITSYGIIGSVIVFIIWLNIASTLIIVGGVINVVTAQLLYVRIRPRDLGVSKYVRSKLEDRKEKNTDR</sequence>
<organism evidence="7 8">
    <name type="scientific">Vagococcus acidifermentans</name>
    <dbReference type="NCBI Taxonomy" id="564710"/>
    <lineage>
        <taxon>Bacteria</taxon>
        <taxon>Bacillati</taxon>
        <taxon>Bacillota</taxon>
        <taxon>Bacilli</taxon>
        <taxon>Lactobacillales</taxon>
        <taxon>Enterococcaceae</taxon>
        <taxon>Vagococcus</taxon>
    </lineage>
</organism>
<dbReference type="GO" id="GO:0005886">
    <property type="term" value="C:plasma membrane"/>
    <property type="evidence" value="ECO:0007669"/>
    <property type="project" value="UniProtKB-SubCell"/>
</dbReference>
<accession>A0A430AQA1</accession>
<name>A0A430AQA1_9ENTE</name>
<dbReference type="PANTHER" id="PTHR30213:SF0">
    <property type="entry name" value="UPF0761 MEMBRANE PROTEIN YIHY"/>
    <property type="match status" value="1"/>
</dbReference>
<feature type="transmembrane region" description="Helical" evidence="6">
    <location>
        <begin position="249"/>
        <end position="276"/>
    </location>
</feature>
<dbReference type="OrthoDB" id="9775903at2"/>
<keyword evidence="4 6" id="KW-1133">Transmembrane helix</keyword>
<gene>
    <name evidence="7" type="ORF">CBF27_11160</name>
</gene>
<dbReference type="AlphaFoldDB" id="A0A430AQA1"/>
<keyword evidence="3 6" id="KW-0812">Transmembrane</keyword>
<evidence type="ECO:0000256" key="5">
    <source>
        <dbReference type="ARBA" id="ARBA00023136"/>
    </source>
</evidence>
<evidence type="ECO:0000256" key="3">
    <source>
        <dbReference type="ARBA" id="ARBA00022692"/>
    </source>
</evidence>
<dbReference type="Pfam" id="PF03631">
    <property type="entry name" value="Virul_fac_BrkB"/>
    <property type="match status" value="1"/>
</dbReference>
<keyword evidence="2" id="KW-1003">Cell membrane</keyword>
<evidence type="ECO:0000313" key="7">
    <source>
        <dbReference type="EMBL" id="RSU10077.1"/>
    </source>
</evidence>
<dbReference type="InterPro" id="IPR017039">
    <property type="entry name" value="Virul_fac_BrkB"/>
</dbReference>
<protein>
    <submittedName>
        <fullName evidence="7">Uncharacterized protein</fullName>
    </submittedName>
</protein>
<dbReference type="PANTHER" id="PTHR30213">
    <property type="entry name" value="INNER MEMBRANE PROTEIN YHJD"/>
    <property type="match status" value="1"/>
</dbReference>
<dbReference type="EMBL" id="NGKC01000014">
    <property type="protein sequence ID" value="RSU10077.1"/>
    <property type="molecule type" value="Genomic_DNA"/>
</dbReference>
<evidence type="ECO:0000256" key="1">
    <source>
        <dbReference type="ARBA" id="ARBA00004651"/>
    </source>
</evidence>
<comment type="caution">
    <text evidence="7">The sequence shown here is derived from an EMBL/GenBank/DDBJ whole genome shotgun (WGS) entry which is preliminary data.</text>
</comment>
<keyword evidence="8" id="KW-1185">Reference proteome</keyword>
<evidence type="ECO:0000256" key="2">
    <source>
        <dbReference type="ARBA" id="ARBA00022475"/>
    </source>
</evidence>
<dbReference type="Proteomes" id="UP000286773">
    <property type="component" value="Unassembled WGS sequence"/>
</dbReference>
<feature type="transmembrane region" description="Helical" evidence="6">
    <location>
        <begin position="185"/>
        <end position="205"/>
    </location>
</feature>
<reference evidence="7 8" key="1">
    <citation type="submission" date="2017-05" db="EMBL/GenBank/DDBJ databases">
        <title>Vagococcus spp. assemblies.</title>
        <authorList>
            <person name="Gulvik C.A."/>
        </authorList>
    </citation>
    <scope>NUCLEOTIDE SEQUENCE [LARGE SCALE GENOMIC DNA]</scope>
    <source>
        <strain evidence="7 8">LMG 24798</strain>
    </source>
</reference>
<feature type="transmembrane region" description="Helical" evidence="6">
    <location>
        <begin position="217"/>
        <end position="237"/>
    </location>
</feature>
<comment type="subcellular location">
    <subcellularLocation>
        <location evidence="1">Cell membrane</location>
        <topology evidence="1">Multi-pass membrane protein</topology>
    </subcellularLocation>
</comment>
<evidence type="ECO:0000313" key="8">
    <source>
        <dbReference type="Proteomes" id="UP000286773"/>
    </source>
</evidence>